<evidence type="ECO:0000313" key="2">
    <source>
        <dbReference type="Proteomes" id="UP000663720"/>
    </source>
</evidence>
<evidence type="ECO:0008006" key="3">
    <source>
        <dbReference type="Google" id="ProtNLM"/>
    </source>
</evidence>
<dbReference type="EMBL" id="CP061799">
    <property type="protein sequence ID" value="QTA83900.1"/>
    <property type="molecule type" value="Genomic_DNA"/>
</dbReference>
<accession>A0A975BEP3</accession>
<dbReference type="AlphaFoldDB" id="A0A975BEP3"/>
<sequence>MPCDYSQYPENWKTEIRPAILKRAGHCCEGSKAYPDCRVKNYSIHPLTGSRVILTIAHVNHDIKDNRYENLRAWCQLCHNTHDAENRARNRYRKRWEDKNQLKLWSKGK</sequence>
<name>A0A975BEP3_9BACT</name>
<protein>
    <recommendedName>
        <fullName evidence="3">HNH endonuclease</fullName>
    </recommendedName>
</protein>
<reference evidence="1" key="1">
    <citation type="journal article" date="2021" name="Microb. Physiol.">
        <title>Proteogenomic Insights into the Physiology of Marine, Sulfate-Reducing, Filamentous Desulfonema limicola and Desulfonema magnum.</title>
        <authorList>
            <person name="Schnaars V."/>
            <person name="Wohlbrand L."/>
            <person name="Scheve S."/>
            <person name="Hinrichs C."/>
            <person name="Reinhardt R."/>
            <person name="Rabus R."/>
        </authorList>
    </citation>
    <scope>NUCLEOTIDE SEQUENCE</scope>
    <source>
        <strain evidence="1">5ac10</strain>
    </source>
</reference>
<gene>
    <name evidence="1" type="ORF">dnl_63240</name>
</gene>
<dbReference type="RefSeq" id="WP_207689682.1">
    <property type="nucleotide sequence ID" value="NZ_CP061799.1"/>
</dbReference>
<organism evidence="1 2">
    <name type="scientific">Desulfonema limicola</name>
    <dbReference type="NCBI Taxonomy" id="45656"/>
    <lineage>
        <taxon>Bacteria</taxon>
        <taxon>Pseudomonadati</taxon>
        <taxon>Thermodesulfobacteriota</taxon>
        <taxon>Desulfobacteria</taxon>
        <taxon>Desulfobacterales</taxon>
        <taxon>Desulfococcaceae</taxon>
        <taxon>Desulfonema</taxon>
    </lineage>
</organism>
<evidence type="ECO:0000313" key="1">
    <source>
        <dbReference type="EMBL" id="QTA83900.1"/>
    </source>
</evidence>
<keyword evidence="2" id="KW-1185">Reference proteome</keyword>
<proteinExistence type="predicted"/>
<dbReference type="Proteomes" id="UP000663720">
    <property type="component" value="Chromosome"/>
</dbReference>
<dbReference type="KEGG" id="dli:dnl_63240"/>